<dbReference type="AlphaFoldDB" id="A0A6S6UEY3"/>
<evidence type="ECO:0000313" key="1">
    <source>
        <dbReference type="EMBL" id="CAA6830599.1"/>
    </source>
</evidence>
<accession>A0A6S6UEY3</accession>
<proteinExistence type="predicted"/>
<dbReference type="EMBL" id="CACVAT010000604">
    <property type="protein sequence ID" value="CAA6830599.1"/>
    <property type="molecule type" value="Genomic_DNA"/>
</dbReference>
<sequence length="83" mass="9410">MPDMYRTGLEKNPANYQPLTPMTFLERSASVFPNHTAIVHGKQSVNGAFVKVLNKIVFAWITDTSTGEIQKFAFREHVRELEG</sequence>
<gene>
    <name evidence="1" type="ORF">HELGO_WM26062</name>
</gene>
<organism evidence="1">
    <name type="scientific">uncultured Thiotrichaceae bacterium</name>
    <dbReference type="NCBI Taxonomy" id="298394"/>
    <lineage>
        <taxon>Bacteria</taxon>
        <taxon>Pseudomonadati</taxon>
        <taxon>Pseudomonadota</taxon>
        <taxon>Gammaproteobacteria</taxon>
        <taxon>Thiotrichales</taxon>
        <taxon>Thiotrichaceae</taxon>
        <taxon>environmental samples</taxon>
    </lineage>
</organism>
<name>A0A6S6UEY3_9GAMM</name>
<protein>
    <submittedName>
        <fullName evidence="1">Uncharacterized protein</fullName>
    </submittedName>
</protein>
<reference evidence="1" key="1">
    <citation type="submission" date="2020-01" db="EMBL/GenBank/DDBJ databases">
        <authorList>
            <person name="Meier V. D."/>
            <person name="Meier V D."/>
        </authorList>
    </citation>
    <scope>NUCLEOTIDE SEQUENCE</scope>
    <source>
        <strain evidence="1">HLG_WM_MAG_09</strain>
    </source>
</reference>